<name>A0A9P8PSL8_9ASCO</name>
<dbReference type="Gene3D" id="3.40.50.300">
    <property type="entry name" value="P-loop containing nucleotide triphosphate hydrolases"/>
    <property type="match status" value="1"/>
</dbReference>
<evidence type="ECO:0000256" key="6">
    <source>
        <dbReference type="ARBA" id="ARBA00022490"/>
    </source>
</evidence>
<reference evidence="9" key="1">
    <citation type="journal article" date="2021" name="Open Biol.">
        <title>Shared evolutionary footprints suggest mitochondrial oxidative damage underlies multiple complex I losses in fungi.</title>
        <authorList>
            <person name="Schikora-Tamarit M.A."/>
            <person name="Marcet-Houben M."/>
            <person name="Nosek J."/>
            <person name="Gabaldon T."/>
        </authorList>
    </citation>
    <scope>NUCLEOTIDE SEQUENCE</scope>
    <source>
        <strain evidence="9">NCAIM Y.01608</strain>
    </source>
</reference>
<dbReference type="GO" id="GO:0002098">
    <property type="term" value="P:tRNA wobble uridine modification"/>
    <property type="evidence" value="ECO:0007669"/>
    <property type="project" value="InterPro"/>
</dbReference>
<dbReference type="Proteomes" id="UP000788993">
    <property type="component" value="Unassembled WGS sequence"/>
</dbReference>
<comment type="similarity">
    <text evidence="4">Belongs to the ELP5 family.</text>
</comment>
<dbReference type="EMBL" id="JAEUBD010000108">
    <property type="protein sequence ID" value="KAH3677516.1"/>
    <property type="molecule type" value="Genomic_DNA"/>
</dbReference>
<dbReference type="Pfam" id="PF10483">
    <property type="entry name" value="Elong_Iki1"/>
    <property type="match status" value="1"/>
</dbReference>
<dbReference type="GO" id="GO:0005829">
    <property type="term" value="C:cytosol"/>
    <property type="evidence" value="ECO:0007669"/>
    <property type="project" value="TreeGrafter"/>
</dbReference>
<evidence type="ECO:0000256" key="2">
    <source>
        <dbReference type="ARBA" id="ARBA00004496"/>
    </source>
</evidence>
<gene>
    <name evidence="9" type="ORF">OGATHE_000991</name>
</gene>
<dbReference type="CDD" id="cd19496">
    <property type="entry name" value="Elp5"/>
    <property type="match status" value="1"/>
</dbReference>
<comment type="pathway">
    <text evidence="3">tRNA modification; 5-methoxycarbonylmethyl-2-thiouridine-tRNA biosynthesis.</text>
</comment>
<accession>A0A9P8PSL8</accession>
<evidence type="ECO:0000313" key="9">
    <source>
        <dbReference type="EMBL" id="KAH3677516.1"/>
    </source>
</evidence>
<keyword evidence="6" id="KW-0963">Cytoplasm</keyword>
<dbReference type="GO" id="GO:0005634">
    <property type="term" value="C:nucleus"/>
    <property type="evidence" value="ECO:0007669"/>
    <property type="project" value="UniProtKB-SubCell"/>
</dbReference>
<evidence type="ECO:0000256" key="4">
    <source>
        <dbReference type="ARBA" id="ARBA00009567"/>
    </source>
</evidence>
<evidence type="ECO:0000313" key="10">
    <source>
        <dbReference type="Proteomes" id="UP000788993"/>
    </source>
</evidence>
<sequence length="287" mass="32191">MSSVNSATVLLNRVLSLKELSPLLLVLDSVIQSSYYLQQELIHKAKSESVPITYLSFETLNRPEVDEFVFCDELSPEEIIAKVAKNTKQLVIIDSINYIPENQLNSFLRGVISPTTVLCATYHTSIPEVSAPGSQNMPTALQRLLFMATTVFELKPANSSLTDEELEVASHKLEIPVGVSNKPVFETKMTYRRKSGRALEYAFIIDTLTHAYEVKQERVVAGDDAELLENLTTFNLTTTQKQKLAREQVDLPFLQAQQSLGAVGGAIVYEFEKDDDYDEDDPYEDPF</sequence>
<organism evidence="9 10">
    <name type="scientific">Ogataea polymorpha</name>
    <dbReference type="NCBI Taxonomy" id="460523"/>
    <lineage>
        <taxon>Eukaryota</taxon>
        <taxon>Fungi</taxon>
        <taxon>Dikarya</taxon>
        <taxon>Ascomycota</taxon>
        <taxon>Saccharomycotina</taxon>
        <taxon>Pichiomycetes</taxon>
        <taxon>Pichiales</taxon>
        <taxon>Pichiaceae</taxon>
        <taxon>Ogataea</taxon>
    </lineage>
</organism>
<comment type="subcellular location">
    <subcellularLocation>
        <location evidence="2">Cytoplasm</location>
    </subcellularLocation>
    <subcellularLocation>
        <location evidence="1">Nucleus</location>
    </subcellularLocation>
</comment>
<dbReference type="AlphaFoldDB" id="A0A9P8PSL8"/>
<evidence type="ECO:0000256" key="7">
    <source>
        <dbReference type="ARBA" id="ARBA00022694"/>
    </source>
</evidence>
<evidence type="ECO:0000256" key="1">
    <source>
        <dbReference type="ARBA" id="ARBA00004123"/>
    </source>
</evidence>
<evidence type="ECO:0000256" key="8">
    <source>
        <dbReference type="ARBA" id="ARBA00023242"/>
    </source>
</evidence>
<keyword evidence="8" id="KW-0539">Nucleus</keyword>
<evidence type="ECO:0000256" key="5">
    <source>
        <dbReference type="ARBA" id="ARBA00020264"/>
    </source>
</evidence>
<keyword evidence="7" id="KW-0819">tRNA processing</keyword>
<protein>
    <recommendedName>
        <fullName evidence="5">Elongator complex protein 5</fullName>
    </recommendedName>
</protein>
<dbReference type="GO" id="GO:0033588">
    <property type="term" value="C:elongator holoenzyme complex"/>
    <property type="evidence" value="ECO:0007669"/>
    <property type="project" value="InterPro"/>
</dbReference>
<dbReference type="PANTHER" id="PTHR15641">
    <property type="entry name" value="ELONGATOR COMPLEX PROTEIN 5"/>
    <property type="match status" value="1"/>
</dbReference>
<comment type="caution">
    <text evidence="9">The sequence shown here is derived from an EMBL/GenBank/DDBJ whole genome shotgun (WGS) entry which is preliminary data.</text>
</comment>
<keyword evidence="10" id="KW-1185">Reference proteome</keyword>
<dbReference type="InterPro" id="IPR019519">
    <property type="entry name" value="Elp5"/>
</dbReference>
<dbReference type="GO" id="GO:0000049">
    <property type="term" value="F:tRNA binding"/>
    <property type="evidence" value="ECO:0007669"/>
    <property type="project" value="TreeGrafter"/>
</dbReference>
<dbReference type="InterPro" id="IPR027417">
    <property type="entry name" value="P-loop_NTPase"/>
</dbReference>
<evidence type="ECO:0000256" key="3">
    <source>
        <dbReference type="ARBA" id="ARBA00005043"/>
    </source>
</evidence>
<dbReference type="PANTHER" id="PTHR15641:SF1">
    <property type="entry name" value="ELONGATOR COMPLEX PROTEIN 5"/>
    <property type="match status" value="1"/>
</dbReference>
<proteinExistence type="inferred from homology"/>
<reference evidence="9" key="2">
    <citation type="submission" date="2021-01" db="EMBL/GenBank/DDBJ databases">
        <authorList>
            <person name="Schikora-Tamarit M.A."/>
        </authorList>
    </citation>
    <scope>NUCLEOTIDE SEQUENCE</scope>
    <source>
        <strain evidence="9">NCAIM Y.01608</strain>
    </source>
</reference>